<dbReference type="AlphaFoldDB" id="A0A1L7ANP8"/>
<dbReference type="RefSeq" id="WP_075801078.1">
    <property type="nucleotide sequence ID" value="NZ_CP015586.1"/>
</dbReference>
<dbReference type="SUPFAM" id="SSF46955">
    <property type="entry name" value="Putative DNA-binding domain"/>
    <property type="match status" value="1"/>
</dbReference>
<organism evidence="2 3">
    <name type="scientific">Roseomonas gilardii</name>
    <dbReference type="NCBI Taxonomy" id="257708"/>
    <lineage>
        <taxon>Bacteria</taxon>
        <taxon>Pseudomonadati</taxon>
        <taxon>Pseudomonadota</taxon>
        <taxon>Alphaproteobacteria</taxon>
        <taxon>Acetobacterales</taxon>
        <taxon>Roseomonadaceae</taxon>
        <taxon>Roseomonas</taxon>
    </lineage>
</organism>
<reference evidence="2 3" key="1">
    <citation type="submission" date="2016-05" db="EMBL/GenBank/DDBJ databases">
        <title>Complete Genome and Methylome Analysis of Psychrotrophic Bacterial Isolates from Antarctic Lake Untersee.</title>
        <authorList>
            <person name="Fomenkov A."/>
            <person name="Akimov V.N."/>
            <person name="Vasilyeva L.V."/>
            <person name="Andersen D."/>
            <person name="Vincze T."/>
            <person name="Roberts R.J."/>
        </authorList>
    </citation>
    <scope>NUCLEOTIDE SEQUENCE [LARGE SCALE GENOMIC DNA]</scope>
    <source>
        <strain evidence="2 3">U14-5</strain>
        <plasmid evidence="3">Plasmid 2</plasmid>
    </source>
</reference>
<evidence type="ECO:0000256" key="1">
    <source>
        <dbReference type="SAM" id="MobiDB-lite"/>
    </source>
</evidence>
<dbReference type="Proteomes" id="UP000185494">
    <property type="component" value="Chromosome 2"/>
</dbReference>
<proteinExistence type="predicted"/>
<evidence type="ECO:0000313" key="2">
    <source>
        <dbReference type="EMBL" id="APT60382.1"/>
    </source>
</evidence>
<feature type="region of interest" description="Disordered" evidence="1">
    <location>
        <begin position="56"/>
        <end position="75"/>
    </location>
</feature>
<feature type="compositionally biased region" description="Basic and acidic residues" evidence="1">
    <location>
        <begin position="56"/>
        <end position="67"/>
    </location>
</feature>
<dbReference type="KEGG" id="rgi:RGI145_23855"/>
<feature type="region of interest" description="Disordered" evidence="1">
    <location>
        <begin position="605"/>
        <end position="626"/>
    </location>
</feature>
<evidence type="ECO:0000313" key="3">
    <source>
        <dbReference type="Proteomes" id="UP000185494"/>
    </source>
</evidence>
<accession>A0A1L7ANP8</accession>
<sequence>MLERLQPGGTGPAVRAHRNARTSLAARLEIARSTEPARVLAARYGVSTETIRKWQRRGESDCQDRSTRPHRLPTKTGPAQRIAICALQRRLNFPLDDLAGLLAPVLPEINRYSLWRILRSEDLGRRAHRRVLPADIHADNPSGNSSGFVRIDVMPLPELEAVAPGCGTSWLFVATDRHARLVRCFLAQDSSESSAIAFLRKLAAASAAPIRHVRTGPAACFTGGFLRACIALGLKPRPPEPAVFPEFEPLVPIDASRSVFAAPAEVFARFHRQNCVRHGDEDAPFSEEEGAWPEDLPRRWPEFPRAYQAVGRVALGLSPPVPTWLANGVAIAICALTLRYRMQPILQAQPSGGRRRPVLERLATLLGKLHAAILDLEEREAHRLECIVPPRSISHDVTRFLVLAGNRKGLLCTLPEALQASEHDIARLRMHEATGRQPATGLVRIRRALFRFGQHLGRLSGRDFIALSMALSREVREEGSRAGVSDPASALTLSGEAARSMLLGRLEVLRRAALAASTGSPGRPQVMRGSLMLIEQAACLWSALTGRPPDASSKRGSLHAFVADIAEIILNPVEASGQVIQLPGDLGPVIRTAVRAFAKHPGYIPTQGFETRRRPCGRSPAASPGT</sequence>
<evidence type="ECO:0008006" key="4">
    <source>
        <dbReference type="Google" id="ProtNLM"/>
    </source>
</evidence>
<geneLocation type="plasmid" evidence="2 3">
    <name>2</name>
</geneLocation>
<gene>
    <name evidence="2" type="ORF">RGI145_23855</name>
</gene>
<name>A0A1L7ANP8_9PROT</name>
<keyword evidence="2" id="KW-0614">Plasmid</keyword>
<dbReference type="InterPro" id="IPR009061">
    <property type="entry name" value="DNA-bd_dom_put_sf"/>
</dbReference>
<protein>
    <recommendedName>
        <fullName evidence="4">Integrase catalytic domain-containing protein</fullName>
    </recommendedName>
</protein>
<dbReference type="EMBL" id="CP015586">
    <property type="protein sequence ID" value="APT60382.1"/>
    <property type="molecule type" value="Genomic_DNA"/>
</dbReference>